<feature type="compositionally biased region" description="Low complexity" evidence="7">
    <location>
        <begin position="520"/>
        <end position="533"/>
    </location>
</feature>
<dbReference type="InterPro" id="IPR011058">
    <property type="entry name" value="Cyanovirin-N"/>
</dbReference>
<feature type="compositionally biased region" description="Acidic residues" evidence="7">
    <location>
        <begin position="27"/>
        <end position="37"/>
    </location>
</feature>
<feature type="region of interest" description="Disordered" evidence="7">
    <location>
        <begin position="290"/>
        <end position="313"/>
    </location>
</feature>
<keyword evidence="4" id="KW-0547">Nucleotide-binding</keyword>
<keyword evidence="3 9" id="KW-0808">Transferase</keyword>
<dbReference type="CDD" id="cd14019">
    <property type="entry name" value="STKc_Cdc7"/>
    <property type="match status" value="1"/>
</dbReference>
<dbReference type="SUPFAM" id="SSF51322">
    <property type="entry name" value="Cyanovirin-N"/>
    <property type="match status" value="1"/>
</dbReference>
<evidence type="ECO:0000313" key="10">
    <source>
        <dbReference type="Proteomes" id="UP001175353"/>
    </source>
</evidence>
<dbReference type="PROSITE" id="PS00108">
    <property type="entry name" value="PROTEIN_KINASE_ST"/>
    <property type="match status" value="1"/>
</dbReference>
<dbReference type="SMART" id="SM01111">
    <property type="entry name" value="CVNH"/>
    <property type="match status" value="1"/>
</dbReference>
<organism evidence="9 10">
    <name type="scientific">Friedmanniomyces endolithicus</name>
    <dbReference type="NCBI Taxonomy" id="329885"/>
    <lineage>
        <taxon>Eukaryota</taxon>
        <taxon>Fungi</taxon>
        <taxon>Dikarya</taxon>
        <taxon>Ascomycota</taxon>
        <taxon>Pezizomycotina</taxon>
        <taxon>Dothideomycetes</taxon>
        <taxon>Dothideomycetidae</taxon>
        <taxon>Mycosphaerellales</taxon>
        <taxon>Teratosphaeriaceae</taxon>
        <taxon>Friedmanniomyces</taxon>
    </lineage>
</organism>
<dbReference type="GO" id="GO:0004674">
    <property type="term" value="F:protein serine/threonine kinase activity"/>
    <property type="evidence" value="ECO:0007669"/>
    <property type="project" value="UniProtKB-KW"/>
</dbReference>
<sequence>MATTLRRAHYPVPVPVHEDLAPRQSDGVDEETDEVDDVGVRPLEDSGGTVSDEEEEVEDAVAEDIARFEASFRNITQRYRLINRIGEGTFSTVYKAEDLLYDHYQNEWDLDADKENIDNISSSTLKQNSSRAQKPRYVAIKKIYVTSSPLRILNELELLHDLRNSLNVCPLITAFRHHDQVIAVLPYFQHQDFREYYRDFTVDETRVYMHSLFTALSSVHEAGIIHRDIKPTNFLYSPSKQRGVLVDFGLAEREGTDYHHCTCCVEIPDRQRKIQTSVYATTVNAAIQAGQPVPKPTYPNNDQRSSRRANRAGTRGFRAPEVLLKCTAQNSLIDVWSCGIILLTFISKRFPFFHSADDIDAFIELCCIFGKKRMRDTASLHGQVLQTNVPNLTENGYSWEKILLWCTGRNKKGADGQGGLTEEEQEAVAFMSCCLELDPARRVTADEALDLPFLAGLGGSRMRENMEDSSALKMTRNPPQGGYQGGENSTSSQQSQYGAYNSREGQAYVDSDHQQPPPYGGQSQGSAQGYYGSNDQTYQQDPFMDDFFVDSRGPQNAAAPHLPGAAFGEPPHMQPSYYNSGQYPPPRYLPYGQPHYGPQGSYGPQGGDVNAFTSHYDQPYGQLGVESSQYPPPESPPYGQQHYPPQRSYAPQGRDVDAFKSHFDQPYGPVDTTSGNPLQPSAEGDRGVLGALAGGAAGAYGGHQMHHGFLGGIGGAVAGSMLEDAYKKHNKAEKKNKRRGSHCSHSSSSSDSGDDRKKRGATMAGNFSASSRGVHLEGATLVAECCNSQGHHHGSRLDLNDCFTNSDGRLGWARGGNFAASSRGMRLVNGGRELEAELGDGRGGWTANRVYLDERITNDDGRLHLLS</sequence>
<proteinExistence type="predicted"/>
<evidence type="ECO:0000313" key="9">
    <source>
        <dbReference type="EMBL" id="KAK0973118.1"/>
    </source>
</evidence>
<dbReference type="GO" id="GO:0005634">
    <property type="term" value="C:nucleus"/>
    <property type="evidence" value="ECO:0007669"/>
    <property type="project" value="TreeGrafter"/>
</dbReference>
<name>A0AAN6QMU2_9PEZI</name>
<dbReference type="InterPro" id="IPR036673">
    <property type="entry name" value="Cyanovirin-N_sf"/>
</dbReference>
<dbReference type="Gene3D" id="2.30.60.10">
    <property type="entry name" value="Cyanovirin-N"/>
    <property type="match status" value="1"/>
</dbReference>
<keyword evidence="2" id="KW-0723">Serine/threonine-protein kinase</keyword>
<dbReference type="AlphaFoldDB" id="A0AAN6QMU2"/>
<feature type="compositionally biased region" description="Low complexity" evidence="7">
    <location>
        <begin position="590"/>
        <end position="602"/>
    </location>
</feature>
<keyword evidence="5" id="KW-0418">Kinase</keyword>
<protein>
    <recommendedName>
        <fullName evidence="1">non-specific serine/threonine protein kinase</fullName>
        <ecNumber evidence="1">2.7.11.1</ecNumber>
    </recommendedName>
</protein>
<comment type="caution">
    <text evidence="9">The sequence shown here is derived from an EMBL/GenBank/DDBJ whole genome shotgun (WGS) entry which is preliminary data.</text>
</comment>
<dbReference type="Gene3D" id="1.10.510.10">
    <property type="entry name" value="Transferase(Phosphotransferase) domain 1"/>
    <property type="match status" value="1"/>
</dbReference>
<feature type="compositionally biased region" description="Basic residues" evidence="7">
    <location>
        <begin position="729"/>
        <end position="742"/>
    </location>
</feature>
<evidence type="ECO:0000256" key="5">
    <source>
        <dbReference type="ARBA" id="ARBA00022777"/>
    </source>
</evidence>
<dbReference type="Gene3D" id="3.30.200.20">
    <property type="entry name" value="Phosphorylase Kinase, domain 1"/>
    <property type="match status" value="1"/>
</dbReference>
<evidence type="ECO:0000256" key="4">
    <source>
        <dbReference type="ARBA" id="ARBA00022741"/>
    </source>
</evidence>
<evidence type="ECO:0000256" key="2">
    <source>
        <dbReference type="ARBA" id="ARBA00022527"/>
    </source>
</evidence>
<dbReference type="InterPro" id="IPR000719">
    <property type="entry name" value="Prot_kinase_dom"/>
</dbReference>
<dbReference type="Pfam" id="PF08881">
    <property type="entry name" value="CVNH"/>
    <property type="match status" value="1"/>
</dbReference>
<evidence type="ECO:0000256" key="1">
    <source>
        <dbReference type="ARBA" id="ARBA00012513"/>
    </source>
</evidence>
<dbReference type="Proteomes" id="UP001175353">
    <property type="component" value="Unassembled WGS sequence"/>
</dbReference>
<feature type="compositionally biased region" description="Polar residues" evidence="7">
    <location>
        <begin position="486"/>
        <end position="499"/>
    </location>
</feature>
<dbReference type="GO" id="GO:0051301">
    <property type="term" value="P:cell division"/>
    <property type="evidence" value="ECO:0007669"/>
    <property type="project" value="UniProtKB-KW"/>
</dbReference>
<reference evidence="9" key="1">
    <citation type="submission" date="2023-06" db="EMBL/GenBank/DDBJ databases">
        <title>Black Yeasts Isolated from many extreme environments.</title>
        <authorList>
            <person name="Coleine C."/>
            <person name="Stajich J.E."/>
            <person name="Selbmann L."/>
        </authorList>
    </citation>
    <scope>NUCLEOTIDE SEQUENCE</scope>
    <source>
        <strain evidence="9">CCFEE 5200</strain>
    </source>
</reference>
<dbReference type="SUPFAM" id="SSF56112">
    <property type="entry name" value="Protein kinase-like (PK-like)"/>
    <property type="match status" value="1"/>
</dbReference>
<keyword evidence="6" id="KW-0067">ATP-binding</keyword>
<evidence type="ECO:0000259" key="8">
    <source>
        <dbReference type="PROSITE" id="PS50011"/>
    </source>
</evidence>
<dbReference type="Pfam" id="PF00069">
    <property type="entry name" value="Pkinase"/>
    <property type="match status" value="2"/>
</dbReference>
<keyword evidence="10" id="KW-1185">Reference proteome</keyword>
<dbReference type="EMBL" id="JAUJLE010000163">
    <property type="protein sequence ID" value="KAK0973118.1"/>
    <property type="molecule type" value="Genomic_DNA"/>
</dbReference>
<dbReference type="InterPro" id="IPR011009">
    <property type="entry name" value="Kinase-like_dom_sf"/>
</dbReference>
<dbReference type="SMART" id="SM00220">
    <property type="entry name" value="S_TKc"/>
    <property type="match status" value="1"/>
</dbReference>
<evidence type="ECO:0000256" key="3">
    <source>
        <dbReference type="ARBA" id="ARBA00022679"/>
    </source>
</evidence>
<feature type="compositionally biased region" description="Basic and acidic residues" evidence="7">
    <location>
        <begin position="654"/>
        <end position="663"/>
    </location>
</feature>
<dbReference type="InterPro" id="IPR008271">
    <property type="entry name" value="Ser/Thr_kinase_AS"/>
</dbReference>
<feature type="domain" description="Protein kinase" evidence="8">
    <location>
        <begin position="79"/>
        <end position="454"/>
    </location>
</feature>
<feature type="region of interest" description="Disordered" evidence="7">
    <location>
        <begin position="1"/>
        <end position="56"/>
    </location>
</feature>
<keyword evidence="9" id="KW-0131">Cell cycle</keyword>
<evidence type="ECO:0000256" key="7">
    <source>
        <dbReference type="SAM" id="MobiDB-lite"/>
    </source>
</evidence>
<dbReference type="PANTHER" id="PTHR44167:SF23">
    <property type="entry name" value="CDC7 KINASE, ISOFORM A-RELATED"/>
    <property type="match status" value="1"/>
</dbReference>
<gene>
    <name evidence="9" type="primary">CDC7_2</name>
    <name evidence="9" type="ORF">LTR91_014835</name>
</gene>
<feature type="region of interest" description="Disordered" evidence="7">
    <location>
        <begin position="466"/>
        <end position="686"/>
    </location>
</feature>
<keyword evidence="9" id="KW-0132">Cell division</keyword>
<dbReference type="PANTHER" id="PTHR44167">
    <property type="entry name" value="OVARIAN-SPECIFIC SERINE/THREONINE-PROTEIN KINASE LOK-RELATED"/>
    <property type="match status" value="1"/>
</dbReference>
<dbReference type="PROSITE" id="PS50011">
    <property type="entry name" value="PROTEIN_KINASE_DOM"/>
    <property type="match status" value="1"/>
</dbReference>
<accession>A0AAN6QMU2</accession>
<dbReference type="GO" id="GO:0044773">
    <property type="term" value="P:mitotic DNA damage checkpoint signaling"/>
    <property type="evidence" value="ECO:0007669"/>
    <property type="project" value="TreeGrafter"/>
</dbReference>
<feature type="region of interest" description="Disordered" evidence="7">
    <location>
        <begin position="729"/>
        <end position="768"/>
    </location>
</feature>
<dbReference type="GO" id="GO:0005524">
    <property type="term" value="F:ATP binding"/>
    <property type="evidence" value="ECO:0007669"/>
    <property type="project" value="UniProtKB-KW"/>
</dbReference>
<dbReference type="EC" id="2.7.11.1" evidence="1"/>
<evidence type="ECO:0000256" key="6">
    <source>
        <dbReference type="ARBA" id="ARBA00022840"/>
    </source>
</evidence>